<keyword evidence="2" id="KW-1185">Reference proteome</keyword>
<reference evidence="1 2" key="1">
    <citation type="submission" date="2024-01" db="EMBL/GenBank/DDBJ databases">
        <title>The complete chloroplast genome sequence of Lithospermum erythrorhizon: insights into the phylogenetic relationship among Boraginaceae species and the maternal lineages of purple gromwells.</title>
        <authorList>
            <person name="Okada T."/>
            <person name="Watanabe K."/>
        </authorList>
    </citation>
    <scope>NUCLEOTIDE SEQUENCE [LARGE SCALE GENOMIC DNA]</scope>
</reference>
<organism evidence="1 2">
    <name type="scientific">Lithospermum erythrorhizon</name>
    <name type="common">Purple gromwell</name>
    <name type="synonym">Lithospermum officinale var. erythrorhizon</name>
    <dbReference type="NCBI Taxonomy" id="34254"/>
    <lineage>
        <taxon>Eukaryota</taxon>
        <taxon>Viridiplantae</taxon>
        <taxon>Streptophyta</taxon>
        <taxon>Embryophyta</taxon>
        <taxon>Tracheophyta</taxon>
        <taxon>Spermatophyta</taxon>
        <taxon>Magnoliopsida</taxon>
        <taxon>eudicotyledons</taxon>
        <taxon>Gunneridae</taxon>
        <taxon>Pentapetalae</taxon>
        <taxon>asterids</taxon>
        <taxon>lamiids</taxon>
        <taxon>Boraginales</taxon>
        <taxon>Boraginaceae</taxon>
        <taxon>Boraginoideae</taxon>
        <taxon>Lithospermeae</taxon>
        <taxon>Lithospermum</taxon>
    </lineage>
</organism>
<evidence type="ECO:0000313" key="2">
    <source>
        <dbReference type="Proteomes" id="UP001454036"/>
    </source>
</evidence>
<dbReference type="InterPro" id="IPR011009">
    <property type="entry name" value="Kinase-like_dom_sf"/>
</dbReference>
<name>A0AAV3RMB1_LITER</name>
<dbReference type="EMBL" id="BAABME010010412">
    <property type="protein sequence ID" value="GAA0178411.1"/>
    <property type="molecule type" value="Genomic_DNA"/>
</dbReference>
<comment type="caution">
    <text evidence="1">The sequence shown here is derived from an EMBL/GenBank/DDBJ whole genome shotgun (WGS) entry which is preliminary data.</text>
</comment>
<gene>
    <name evidence="1" type="ORF">LIER_29831</name>
</gene>
<dbReference type="Gene3D" id="1.10.510.10">
    <property type="entry name" value="Transferase(Phosphotransferase) domain 1"/>
    <property type="match status" value="1"/>
</dbReference>
<evidence type="ECO:0000313" key="1">
    <source>
        <dbReference type="EMBL" id="GAA0178411.1"/>
    </source>
</evidence>
<protein>
    <submittedName>
        <fullName evidence="1">Uncharacterized protein</fullName>
    </submittedName>
</protein>
<accession>A0AAV3RMB1</accession>
<dbReference type="SUPFAM" id="SSF56112">
    <property type="entry name" value="Protein kinase-like (PK-like)"/>
    <property type="match status" value="1"/>
</dbReference>
<dbReference type="PANTHER" id="PTHR27006:SF606">
    <property type="entry name" value="INTERLEUKIN-1 RECEPTOR-ASSOCIATED KINASE 4"/>
    <property type="match status" value="1"/>
</dbReference>
<sequence>MLQAWLLWKEGKTFHLVDPALRDSLNENEVTRSIHIGLLCVQKDIDERPTMASVVHMLNSSSMTLPIPYTPAFFLHDEMMPVPKNLPDSVLWTANGVSFSELYPR</sequence>
<dbReference type="AlphaFoldDB" id="A0AAV3RMB1"/>
<proteinExistence type="predicted"/>
<dbReference type="Proteomes" id="UP001454036">
    <property type="component" value="Unassembled WGS sequence"/>
</dbReference>
<dbReference type="PANTHER" id="PTHR27006">
    <property type="entry name" value="PROMASTIGOTE SURFACE ANTIGEN PROTEIN PSA"/>
    <property type="match status" value="1"/>
</dbReference>